<feature type="transmembrane region" description="Helical" evidence="1">
    <location>
        <begin position="57"/>
        <end position="76"/>
    </location>
</feature>
<dbReference type="RefSeq" id="WP_021292215.1">
    <property type="nucleotide sequence ID" value="NZ_BNER01000006.1"/>
</dbReference>
<dbReference type="PIRSF" id="PIRSF037259">
    <property type="entry name" value="EcsB_ABC"/>
    <property type="match status" value="1"/>
</dbReference>
<dbReference type="EMBL" id="CCDP010000002">
    <property type="protein sequence ID" value="CDQ40707.1"/>
    <property type="molecule type" value="Genomic_DNA"/>
</dbReference>
<dbReference type="GO" id="GO:0016020">
    <property type="term" value="C:membrane"/>
    <property type="evidence" value="ECO:0007669"/>
    <property type="project" value="InterPro"/>
</dbReference>
<dbReference type="OrthoDB" id="2447941at2"/>
<reference evidence="2 3" key="1">
    <citation type="submission" date="2014-03" db="EMBL/GenBank/DDBJ databases">
        <authorList>
            <person name="Urmite Genomes U."/>
        </authorList>
    </citation>
    <scope>NUCLEOTIDE SEQUENCE [LARGE SCALE GENOMIC DNA]</scope>
    <source>
        <strain evidence="2 3">Vm-5</strain>
    </source>
</reference>
<dbReference type="InterPro" id="IPR010288">
    <property type="entry name" value="EcsB_ABC"/>
</dbReference>
<feature type="transmembrane region" description="Helical" evidence="1">
    <location>
        <begin position="380"/>
        <end position="398"/>
    </location>
</feature>
<sequence length="406" mass="47783">MFDSHLFFKQRFSAHLKETSRYLRYIFNGHIAIAMLFFVSALAFYYQKWLLEIPENFPTAFIIGVLFGLVASYSPVRTLLKEPDLVFLIAAEHKMTRYFRNTLIYSFIIQLYLVLLVAAALGPLYTTVYPEREGSFYLLTVVVLLMFKLGNLIANWWMLKVREPGIRRIDITVRTVLNIAVFYFMVDGSMWLAGMISILFAALFLYDYQVSRKQPGIVWDLLIEKDQMRMQAFYRLANMFADVPHLKSRVKKRQWLVQLVNNVPFLKKHTYDYLFRITFIRSGDYLGMYVRLIVIGALIIYFIPPMWLKVVFAILFLYLSSFQMMALYHHHRTVMWIELYPVKTSIRQESVIKLLFQLTIIQTMLYALLLFGMMEWSGGVLTLVGGVLFSFLFHRGYVKQKLIKST</sequence>
<dbReference type="eggNOG" id="COG4473">
    <property type="taxonomic scope" value="Bacteria"/>
</dbReference>
<feature type="transmembrane region" description="Helical" evidence="1">
    <location>
        <begin position="351"/>
        <end position="374"/>
    </location>
</feature>
<comment type="caution">
    <text evidence="2">The sequence shown here is derived from an EMBL/GenBank/DDBJ whole genome shotgun (WGS) entry which is preliminary data.</text>
</comment>
<proteinExistence type="predicted"/>
<feature type="transmembrane region" description="Helical" evidence="1">
    <location>
        <begin position="136"/>
        <end position="157"/>
    </location>
</feature>
<protein>
    <submittedName>
        <fullName evidence="2">Putative ABC-type exoprotein transport system, permease component</fullName>
    </submittedName>
</protein>
<dbReference type="STRING" id="1462526.BN990_03034"/>
<evidence type="ECO:0000313" key="3">
    <source>
        <dbReference type="Proteomes" id="UP000028875"/>
    </source>
</evidence>
<organism evidence="2 3">
    <name type="scientific">Virgibacillus massiliensis</name>
    <dbReference type="NCBI Taxonomy" id="1462526"/>
    <lineage>
        <taxon>Bacteria</taxon>
        <taxon>Bacillati</taxon>
        <taxon>Bacillota</taxon>
        <taxon>Bacilli</taxon>
        <taxon>Bacillales</taxon>
        <taxon>Bacillaceae</taxon>
        <taxon>Virgibacillus</taxon>
    </lineage>
</organism>
<reference evidence="3" key="2">
    <citation type="submission" date="2014-05" db="EMBL/GenBank/DDBJ databases">
        <title>Draft genome sequence of Virgibacillus massiliensis Vm-5.</title>
        <authorList>
            <person name="Khelaifia S."/>
            <person name="Croce O."/>
            <person name="Lagier J.C."/>
            <person name="Raoult D."/>
        </authorList>
    </citation>
    <scope>NUCLEOTIDE SEQUENCE [LARGE SCALE GENOMIC DNA]</scope>
    <source>
        <strain evidence="3">Vm-5</strain>
    </source>
</reference>
<gene>
    <name evidence="2" type="ORF">BN990_03034</name>
</gene>
<keyword evidence="1" id="KW-1133">Transmembrane helix</keyword>
<keyword evidence="1" id="KW-0812">Transmembrane</keyword>
<dbReference type="Proteomes" id="UP000028875">
    <property type="component" value="Unassembled WGS sequence"/>
</dbReference>
<accession>A0A024QEM6</accession>
<dbReference type="AlphaFoldDB" id="A0A024QEM6"/>
<feature type="transmembrane region" description="Helical" evidence="1">
    <location>
        <begin position="103"/>
        <end position="124"/>
    </location>
</feature>
<feature type="transmembrane region" description="Helical" evidence="1">
    <location>
        <begin position="25"/>
        <end position="45"/>
    </location>
</feature>
<evidence type="ECO:0000256" key="1">
    <source>
        <dbReference type="SAM" id="Phobius"/>
    </source>
</evidence>
<name>A0A024QEM6_9BACI</name>
<dbReference type="Pfam" id="PF05975">
    <property type="entry name" value="EcsB"/>
    <property type="match status" value="1"/>
</dbReference>
<keyword evidence="1" id="KW-0472">Membrane</keyword>
<keyword evidence="3" id="KW-1185">Reference proteome</keyword>
<evidence type="ECO:0000313" key="2">
    <source>
        <dbReference type="EMBL" id="CDQ40707.1"/>
    </source>
</evidence>